<dbReference type="PRINTS" id="PR00463">
    <property type="entry name" value="EP450I"/>
</dbReference>
<proteinExistence type="inferred from homology"/>
<evidence type="ECO:0000313" key="9">
    <source>
        <dbReference type="Proteomes" id="UP000070700"/>
    </source>
</evidence>
<dbReference type="RefSeq" id="XP_018069540.1">
    <property type="nucleotide sequence ID" value="XM_018222675.1"/>
</dbReference>
<dbReference type="GO" id="GO:0004497">
    <property type="term" value="F:monooxygenase activity"/>
    <property type="evidence" value="ECO:0007669"/>
    <property type="project" value="UniProtKB-KW"/>
</dbReference>
<dbReference type="PRINTS" id="PR00385">
    <property type="entry name" value="P450"/>
</dbReference>
<dbReference type="InterPro" id="IPR017972">
    <property type="entry name" value="Cyt_P450_CS"/>
</dbReference>
<dbReference type="GO" id="GO:0016705">
    <property type="term" value="F:oxidoreductase activity, acting on paired donors, with incorporation or reduction of molecular oxygen"/>
    <property type="evidence" value="ECO:0007669"/>
    <property type="project" value="InterPro"/>
</dbReference>
<evidence type="ECO:0000256" key="4">
    <source>
        <dbReference type="ARBA" id="ARBA00023004"/>
    </source>
</evidence>
<dbReference type="EMBL" id="KQ947418">
    <property type="protein sequence ID" value="KUJ15185.1"/>
    <property type="molecule type" value="Genomic_DNA"/>
</dbReference>
<dbReference type="Pfam" id="PF00067">
    <property type="entry name" value="p450"/>
    <property type="match status" value="1"/>
</dbReference>
<dbReference type="GO" id="GO:0005506">
    <property type="term" value="F:iron ion binding"/>
    <property type="evidence" value="ECO:0007669"/>
    <property type="project" value="InterPro"/>
</dbReference>
<dbReference type="OrthoDB" id="2789670at2759"/>
<evidence type="ECO:0000256" key="6">
    <source>
        <dbReference type="RuleBase" id="RU000461"/>
    </source>
</evidence>
<keyword evidence="2 5" id="KW-0479">Metal-binding</keyword>
<dbReference type="GO" id="GO:0020037">
    <property type="term" value="F:heme binding"/>
    <property type="evidence" value="ECO:0007669"/>
    <property type="project" value="InterPro"/>
</dbReference>
<dbReference type="AlphaFoldDB" id="A0A194X4T6"/>
<comment type="cofactor">
    <cofactor evidence="5">
        <name>heme</name>
        <dbReference type="ChEBI" id="CHEBI:30413"/>
    </cofactor>
</comment>
<evidence type="ECO:0000256" key="3">
    <source>
        <dbReference type="ARBA" id="ARBA00023002"/>
    </source>
</evidence>
<protein>
    <submittedName>
        <fullName evidence="8">Cytochrome p450 monooxygenase</fullName>
    </submittedName>
</protein>
<dbReference type="SUPFAM" id="SSF48264">
    <property type="entry name" value="Cytochrome P450"/>
    <property type="match status" value="1"/>
</dbReference>
<keyword evidence="7" id="KW-0472">Membrane</keyword>
<keyword evidence="9" id="KW-1185">Reference proteome</keyword>
<gene>
    <name evidence="8" type="ORF">LY89DRAFT_783386</name>
</gene>
<dbReference type="PANTHER" id="PTHR46300:SF5">
    <property type="entry name" value="CYTOCHROME P450"/>
    <property type="match status" value="1"/>
</dbReference>
<keyword evidence="5 6" id="KW-0349">Heme</keyword>
<feature type="binding site" description="axial binding residue" evidence="5">
    <location>
        <position position="451"/>
    </location>
    <ligand>
        <name>heme</name>
        <dbReference type="ChEBI" id="CHEBI:30413"/>
    </ligand>
    <ligandPart>
        <name>Fe</name>
        <dbReference type="ChEBI" id="CHEBI:18248"/>
    </ligandPart>
</feature>
<dbReference type="PANTHER" id="PTHR46300">
    <property type="entry name" value="P450, PUTATIVE (EUROFUNG)-RELATED-RELATED"/>
    <property type="match status" value="1"/>
</dbReference>
<dbReference type="KEGG" id="psco:LY89DRAFT_783386"/>
<reference evidence="8 9" key="1">
    <citation type="submission" date="2015-10" db="EMBL/GenBank/DDBJ databases">
        <title>Full genome of DAOMC 229536 Phialocephala scopiformis, a fungal endophyte of spruce producing the potent anti-insectan compound rugulosin.</title>
        <authorList>
            <consortium name="DOE Joint Genome Institute"/>
            <person name="Walker A.K."/>
            <person name="Frasz S.L."/>
            <person name="Seifert K.A."/>
            <person name="Miller J.D."/>
            <person name="Mondo S.J."/>
            <person name="Labutti K."/>
            <person name="Lipzen A."/>
            <person name="Dockter R."/>
            <person name="Kennedy M."/>
            <person name="Grigoriev I.V."/>
            <person name="Spatafora J.W."/>
        </authorList>
    </citation>
    <scope>NUCLEOTIDE SEQUENCE [LARGE SCALE GENOMIC DNA]</scope>
    <source>
        <strain evidence="8 9">CBS 120377</strain>
    </source>
</reference>
<dbReference type="InterPro" id="IPR001128">
    <property type="entry name" value="Cyt_P450"/>
</dbReference>
<keyword evidence="3 6" id="KW-0560">Oxidoreductase</keyword>
<dbReference type="InterPro" id="IPR002401">
    <property type="entry name" value="Cyt_P450_E_grp-I"/>
</dbReference>
<evidence type="ECO:0000256" key="2">
    <source>
        <dbReference type="ARBA" id="ARBA00022723"/>
    </source>
</evidence>
<evidence type="ECO:0000256" key="1">
    <source>
        <dbReference type="ARBA" id="ARBA00010617"/>
    </source>
</evidence>
<dbReference type="PROSITE" id="PS00086">
    <property type="entry name" value="CYTOCHROME_P450"/>
    <property type="match status" value="1"/>
</dbReference>
<feature type="transmembrane region" description="Helical" evidence="7">
    <location>
        <begin position="12"/>
        <end position="29"/>
    </location>
</feature>
<dbReference type="InterPro" id="IPR050364">
    <property type="entry name" value="Cytochrome_P450_fung"/>
</dbReference>
<evidence type="ECO:0000256" key="5">
    <source>
        <dbReference type="PIRSR" id="PIRSR602401-1"/>
    </source>
</evidence>
<keyword evidence="6 8" id="KW-0503">Monooxygenase</keyword>
<dbReference type="Gene3D" id="1.10.630.10">
    <property type="entry name" value="Cytochrome P450"/>
    <property type="match status" value="1"/>
</dbReference>
<keyword evidence="7" id="KW-0812">Transmembrane</keyword>
<accession>A0A194X4T6</accession>
<keyword evidence="4 5" id="KW-0408">Iron</keyword>
<comment type="similarity">
    <text evidence="1 6">Belongs to the cytochrome P450 family.</text>
</comment>
<dbReference type="Proteomes" id="UP000070700">
    <property type="component" value="Unassembled WGS sequence"/>
</dbReference>
<keyword evidence="7" id="KW-1133">Transmembrane helix</keyword>
<name>A0A194X4T6_MOLSC</name>
<evidence type="ECO:0000313" key="8">
    <source>
        <dbReference type="EMBL" id="KUJ15185.1"/>
    </source>
</evidence>
<dbReference type="InterPro" id="IPR036396">
    <property type="entry name" value="Cyt_P450_sf"/>
</dbReference>
<feature type="transmembrane region" description="Helical" evidence="7">
    <location>
        <begin position="111"/>
        <end position="129"/>
    </location>
</feature>
<dbReference type="CDD" id="cd11065">
    <property type="entry name" value="CYP64-like"/>
    <property type="match status" value="1"/>
</dbReference>
<organism evidence="8 9">
    <name type="scientific">Mollisia scopiformis</name>
    <name type="common">Conifer needle endophyte fungus</name>
    <name type="synonym">Phialocephala scopiformis</name>
    <dbReference type="NCBI Taxonomy" id="149040"/>
    <lineage>
        <taxon>Eukaryota</taxon>
        <taxon>Fungi</taxon>
        <taxon>Dikarya</taxon>
        <taxon>Ascomycota</taxon>
        <taxon>Pezizomycotina</taxon>
        <taxon>Leotiomycetes</taxon>
        <taxon>Helotiales</taxon>
        <taxon>Mollisiaceae</taxon>
        <taxon>Mollisia</taxon>
    </lineage>
</organism>
<sequence>MLPISQLQNHPSVLISLVFLLGGFLIWTIRSKKRNACPLPPGPPAEPFIGHFRLIPERNPEHKYIEWGKKYNSDILYLNVLGRPIIVINSTKVAHELLDKRGANYADRPRFVLFEVMGWGITLTFLRWGPQFKLHRKLLQQSFTPTACKPYRAIQEEEARRACRQILSHPRDWETLSRCFSSGIVMRIGFGVKIEDKDDPYIQMAINAETATGNGGTPAGTIVDFFPLLRHFPAWLVGSDALQHARDSKSAIQTLHDAPWAATEPEIKSGKAKDTSFMRIHYERFFKNLEEGKGNEMTLADIKGAAGAISIAGGNTTWSTIVVCILYLILYPDVQKKARAEIDAVTGGDRLPTFDDRPSMTYLEYVIEETTRCVPLSPLGVPHAVLEDDIYEGMLIPKGSVVYANAQAMTHDERVYSNPNIFNPDRYAAKEKGGLGEPLPEGPFGFGRRVCPGRHLALAGVYIFMAYMLATFELKPITGPDGKEIPPEIRLTNGLSSRPEPFHCSIVPRSEKVKRFYDDNEKQLV</sequence>
<dbReference type="GeneID" id="28832401"/>
<evidence type="ECO:0000256" key="7">
    <source>
        <dbReference type="SAM" id="Phobius"/>
    </source>
</evidence>
<dbReference type="InParanoid" id="A0A194X4T6"/>